<gene>
    <name evidence="3" type="primary">SYT2</name>
    <name evidence="3" type="ORF">SNEC2469_LOCUS15799</name>
</gene>
<sequence>MEFKDEELGNWTGAACPCFSGQLQLWHINNMTPKKATQAALTKTVSGRQKREAERFAFQASQLRAQAEALERKARACHSEGGRLGRRPHAAESGLRVRIVSARGLRAADFNLMNWGTSDPFCTCEVVGQPGASFKTPVIDKCLDPCWDFEGKFPNYKVLATKASALKPPVKDRLTVYDQDWNYKNDFLGSATLLENPEGLESYIQVKVSNLAGEFPASADDL</sequence>
<comment type="caution">
    <text evidence="3">The sequence shown here is derived from an EMBL/GenBank/DDBJ whole genome shotgun (WGS) entry which is preliminary data.</text>
</comment>
<dbReference type="CDD" id="cd00030">
    <property type="entry name" value="C2"/>
    <property type="match status" value="1"/>
</dbReference>
<keyword evidence="1" id="KW-0175">Coiled coil</keyword>
<reference evidence="3" key="1">
    <citation type="submission" date="2021-02" db="EMBL/GenBank/DDBJ databases">
        <authorList>
            <person name="Dougan E. K."/>
            <person name="Rhodes N."/>
            <person name="Thang M."/>
            <person name="Chan C."/>
        </authorList>
    </citation>
    <scope>NUCLEOTIDE SEQUENCE</scope>
</reference>
<dbReference type="Proteomes" id="UP000601435">
    <property type="component" value="Unassembled WGS sequence"/>
</dbReference>
<feature type="non-terminal residue" evidence="3">
    <location>
        <position position="1"/>
    </location>
</feature>
<dbReference type="PROSITE" id="PS50004">
    <property type="entry name" value="C2"/>
    <property type="match status" value="1"/>
</dbReference>
<dbReference type="OrthoDB" id="437379at2759"/>
<dbReference type="SMART" id="SM00239">
    <property type="entry name" value="C2"/>
    <property type="match status" value="1"/>
</dbReference>
<evidence type="ECO:0000313" key="3">
    <source>
        <dbReference type="EMBL" id="CAE7548287.1"/>
    </source>
</evidence>
<proteinExistence type="predicted"/>
<accession>A0A812U290</accession>
<dbReference type="PANTHER" id="PTHR47800">
    <property type="entry name" value="C2 DOMAIN-CONTAINING PROTEIN"/>
    <property type="match status" value="1"/>
</dbReference>
<dbReference type="InterPro" id="IPR000008">
    <property type="entry name" value="C2_dom"/>
</dbReference>
<feature type="coiled-coil region" evidence="1">
    <location>
        <begin position="53"/>
        <end position="80"/>
    </location>
</feature>
<name>A0A812U290_9DINO</name>
<dbReference type="Pfam" id="PF00168">
    <property type="entry name" value="C2"/>
    <property type="match status" value="1"/>
</dbReference>
<feature type="domain" description="C2" evidence="2">
    <location>
        <begin position="76"/>
        <end position="210"/>
    </location>
</feature>
<dbReference type="EMBL" id="CAJNJA010025720">
    <property type="protein sequence ID" value="CAE7548287.1"/>
    <property type="molecule type" value="Genomic_DNA"/>
</dbReference>
<keyword evidence="4" id="KW-1185">Reference proteome</keyword>
<dbReference type="PANTHER" id="PTHR47800:SF5">
    <property type="entry name" value="FER-1-LIKE PROTEIN 6"/>
    <property type="match status" value="1"/>
</dbReference>
<protein>
    <submittedName>
        <fullName evidence="3">SYT2 protein</fullName>
    </submittedName>
</protein>
<dbReference type="InterPro" id="IPR035892">
    <property type="entry name" value="C2_domain_sf"/>
</dbReference>
<dbReference type="SUPFAM" id="SSF49562">
    <property type="entry name" value="C2 domain (Calcium/lipid-binding domain, CaLB)"/>
    <property type="match status" value="1"/>
</dbReference>
<organism evidence="3 4">
    <name type="scientific">Symbiodinium necroappetens</name>
    <dbReference type="NCBI Taxonomy" id="1628268"/>
    <lineage>
        <taxon>Eukaryota</taxon>
        <taxon>Sar</taxon>
        <taxon>Alveolata</taxon>
        <taxon>Dinophyceae</taxon>
        <taxon>Suessiales</taxon>
        <taxon>Symbiodiniaceae</taxon>
        <taxon>Symbiodinium</taxon>
    </lineage>
</organism>
<evidence type="ECO:0000313" key="4">
    <source>
        <dbReference type="Proteomes" id="UP000601435"/>
    </source>
</evidence>
<dbReference type="GO" id="GO:0010628">
    <property type="term" value="P:positive regulation of gene expression"/>
    <property type="evidence" value="ECO:0007669"/>
    <property type="project" value="TreeGrafter"/>
</dbReference>
<evidence type="ECO:0000259" key="2">
    <source>
        <dbReference type="PROSITE" id="PS50004"/>
    </source>
</evidence>
<dbReference type="AlphaFoldDB" id="A0A812U290"/>
<evidence type="ECO:0000256" key="1">
    <source>
        <dbReference type="SAM" id="Coils"/>
    </source>
</evidence>
<dbReference type="Gene3D" id="2.60.40.150">
    <property type="entry name" value="C2 domain"/>
    <property type="match status" value="1"/>
</dbReference>